<evidence type="ECO:0000313" key="1">
    <source>
        <dbReference type="EMBL" id="KZP31930.1"/>
    </source>
</evidence>
<accession>A0A166UQY6</accession>
<dbReference type="Proteomes" id="UP000076532">
    <property type="component" value="Unassembled WGS sequence"/>
</dbReference>
<name>A0A166UQY6_9AGAM</name>
<dbReference type="AlphaFoldDB" id="A0A166UQY6"/>
<reference evidence="1 2" key="1">
    <citation type="journal article" date="2016" name="Mol. Biol. Evol.">
        <title>Comparative Genomics of Early-Diverging Mushroom-Forming Fungi Provides Insights into the Origins of Lignocellulose Decay Capabilities.</title>
        <authorList>
            <person name="Nagy L.G."/>
            <person name="Riley R."/>
            <person name="Tritt A."/>
            <person name="Adam C."/>
            <person name="Daum C."/>
            <person name="Floudas D."/>
            <person name="Sun H."/>
            <person name="Yadav J.S."/>
            <person name="Pangilinan J."/>
            <person name="Larsson K.H."/>
            <person name="Matsuura K."/>
            <person name="Barry K."/>
            <person name="Labutti K."/>
            <person name="Kuo R."/>
            <person name="Ohm R.A."/>
            <person name="Bhattacharya S.S."/>
            <person name="Shirouzu T."/>
            <person name="Yoshinaga Y."/>
            <person name="Martin F.M."/>
            <person name="Grigoriev I.V."/>
            <person name="Hibbett D.S."/>
        </authorList>
    </citation>
    <scope>NUCLEOTIDE SEQUENCE [LARGE SCALE GENOMIC DNA]</scope>
    <source>
        <strain evidence="1 2">CBS 109695</strain>
    </source>
</reference>
<organism evidence="1 2">
    <name type="scientific">Athelia psychrophila</name>
    <dbReference type="NCBI Taxonomy" id="1759441"/>
    <lineage>
        <taxon>Eukaryota</taxon>
        <taxon>Fungi</taxon>
        <taxon>Dikarya</taxon>
        <taxon>Basidiomycota</taxon>
        <taxon>Agaricomycotina</taxon>
        <taxon>Agaricomycetes</taxon>
        <taxon>Agaricomycetidae</taxon>
        <taxon>Atheliales</taxon>
        <taxon>Atheliaceae</taxon>
        <taxon>Athelia</taxon>
    </lineage>
</organism>
<sequence length="69" mass="7701">MAAMTGTKQSIVNAEYRERTEGAMRTRYTITPNYPCQKMFSPCQQQSRAMATAPCSPGQSRLLLAARLE</sequence>
<keyword evidence="2" id="KW-1185">Reference proteome</keyword>
<gene>
    <name evidence="1" type="ORF">FIBSPDRAFT_548699</name>
</gene>
<dbReference type="EMBL" id="KV417487">
    <property type="protein sequence ID" value="KZP31930.1"/>
    <property type="molecule type" value="Genomic_DNA"/>
</dbReference>
<protein>
    <submittedName>
        <fullName evidence="1">Uncharacterized protein</fullName>
    </submittedName>
</protein>
<evidence type="ECO:0000313" key="2">
    <source>
        <dbReference type="Proteomes" id="UP000076532"/>
    </source>
</evidence>
<proteinExistence type="predicted"/>